<name>A0A645A961_9ZZZZ</name>
<comment type="caution">
    <text evidence="1">The sequence shown here is derived from an EMBL/GenBank/DDBJ whole genome shotgun (WGS) entry which is preliminary data.</text>
</comment>
<gene>
    <name evidence="1" type="ORF">SDC9_94103</name>
</gene>
<accession>A0A645A961</accession>
<dbReference type="AlphaFoldDB" id="A0A645A961"/>
<sequence length="97" mass="11366">MEGPGLIKKVGPFISFIKHSLIYGGKNMKKSLTCHRDTFDCRVRLFYNENCKAGLLENRECERENDDAVFQKQQSENHSTYFASGCWLWRVQILPEY</sequence>
<reference evidence="1" key="1">
    <citation type="submission" date="2019-08" db="EMBL/GenBank/DDBJ databases">
        <authorList>
            <person name="Kucharzyk K."/>
            <person name="Murdoch R.W."/>
            <person name="Higgins S."/>
            <person name="Loffler F."/>
        </authorList>
    </citation>
    <scope>NUCLEOTIDE SEQUENCE</scope>
</reference>
<proteinExistence type="predicted"/>
<protein>
    <submittedName>
        <fullName evidence="1">Uncharacterized protein</fullName>
    </submittedName>
</protein>
<organism evidence="1">
    <name type="scientific">bioreactor metagenome</name>
    <dbReference type="NCBI Taxonomy" id="1076179"/>
    <lineage>
        <taxon>unclassified sequences</taxon>
        <taxon>metagenomes</taxon>
        <taxon>ecological metagenomes</taxon>
    </lineage>
</organism>
<dbReference type="EMBL" id="VSSQ01011660">
    <property type="protein sequence ID" value="MPM47393.1"/>
    <property type="molecule type" value="Genomic_DNA"/>
</dbReference>
<evidence type="ECO:0000313" key="1">
    <source>
        <dbReference type="EMBL" id="MPM47393.1"/>
    </source>
</evidence>